<protein>
    <submittedName>
        <fullName evidence="2">Uncharacterized protein</fullName>
    </submittedName>
</protein>
<proteinExistence type="predicted"/>
<accession>A0AAV7NLV2</accession>
<evidence type="ECO:0000256" key="1">
    <source>
        <dbReference type="SAM" id="MobiDB-lite"/>
    </source>
</evidence>
<keyword evidence="3" id="KW-1185">Reference proteome</keyword>
<evidence type="ECO:0000313" key="3">
    <source>
        <dbReference type="Proteomes" id="UP001066276"/>
    </source>
</evidence>
<dbReference type="EMBL" id="JANPWB010000012">
    <property type="protein sequence ID" value="KAJ1114133.1"/>
    <property type="molecule type" value="Genomic_DNA"/>
</dbReference>
<dbReference type="Proteomes" id="UP001066276">
    <property type="component" value="Chromosome 8"/>
</dbReference>
<dbReference type="AlphaFoldDB" id="A0AAV7NLV2"/>
<comment type="caution">
    <text evidence="2">The sequence shown here is derived from an EMBL/GenBank/DDBJ whole genome shotgun (WGS) entry which is preliminary data.</text>
</comment>
<name>A0AAV7NLV2_PLEWA</name>
<feature type="compositionally biased region" description="Basic and acidic residues" evidence="1">
    <location>
        <begin position="140"/>
        <end position="149"/>
    </location>
</feature>
<reference evidence="2" key="1">
    <citation type="journal article" date="2022" name="bioRxiv">
        <title>Sequencing and chromosome-scale assembly of the giantPleurodeles waltlgenome.</title>
        <authorList>
            <person name="Brown T."/>
            <person name="Elewa A."/>
            <person name="Iarovenko S."/>
            <person name="Subramanian E."/>
            <person name="Araus A.J."/>
            <person name="Petzold A."/>
            <person name="Susuki M."/>
            <person name="Suzuki K.-i.T."/>
            <person name="Hayashi T."/>
            <person name="Toyoda A."/>
            <person name="Oliveira C."/>
            <person name="Osipova E."/>
            <person name="Leigh N.D."/>
            <person name="Simon A."/>
            <person name="Yun M.H."/>
        </authorList>
    </citation>
    <scope>NUCLEOTIDE SEQUENCE</scope>
    <source>
        <strain evidence="2">20211129_DDA</strain>
        <tissue evidence="2">Liver</tissue>
    </source>
</reference>
<sequence>MDLKISDLSAASTSIRADIARFQITVTDLNQRLTTVEDHIVAMPVRDTEMQSLQAKITDLEDRSRRDNVHFFGIPEHKEGSDIKAFLTNFLPELTGLDFSRHWSFKEPTELVLCVKQPLGDLTLLSHASSATNRPAKSSQRPDIRARTL</sequence>
<feature type="region of interest" description="Disordered" evidence="1">
    <location>
        <begin position="129"/>
        <end position="149"/>
    </location>
</feature>
<gene>
    <name evidence="2" type="ORF">NDU88_002372</name>
</gene>
<feature type="compositionally biased region" description="Polar residues" evidence="1">
    <location>
        <begin position="129"/>
        <end position="139"/>
    </location>
</feature>
<organism evidence="2 3">
    <name type="scientific">Pleurodeles waltl</name>
    <name type="common">Iberian ribbed newt</name>
    <dbReference type="NCBI Taxonomy" id="8319"/>
    <lineage>
        <taxon>Eukaryota</taxon>
        <taxon>Metazoa</taxon>
        <taxon>Chordata</taxon>
        <taxon>Craniata</taxon>
        <taxon>Vertebrata</taxon>
        <taxon>Euteleostomi</taxon>
        <taxon>Amphibia</taxon>
        <taxon>Batrachia</taxon>
        <taxon>Caudata</taxon>
        <taxon>Salamandroidea</taxon>
        <taxon>Salamandridae</taxon>
        <taxon>Pleurodelinae</taxon>
        <taxon>Pleurodeles</taxon>
    </lineage>
</organism>
<evidence type="ECO:0000313" key="2">
    <source>
        <dbReference type="EMBL" id="KAJ1114133.1"/>
    </source>
</evidence>